<feature type="region of interest" description="Disordered" evidence="1">
    <location>
        <begin position="55"/>
        <end position="95"/>
    </location>
</feature>
<accession>A0A1M4YXT9</accession>
<dbReference type="AlphaFoldDB" id="A0A1M4YXT9"/>
<evidence type="ECO:0000313" key="2">
    <source>
        <dbReference type="EMBL" id="SHF10613.1"/>
    </source>
</evidence>
<name>A0A1M4YXT9_9BACT</name>
<evidence type="ECO:0000313" key="3">
    <source>
        <dbReference type="Proteomes" id="UP000184164"/>
    </source>
</evidence>
<reference evidence="2 3" key="1">
    <citation type="submission" date="2016-11" db="EMBL/GenBank/DDBJ databases">
        <authorList>
            <person name="Jaros S."/>
            <person name="Januszkiewicz K."/>
            <person name="Wedrychowicz H."/>
        </authorList>
    </citation>
    <scope>NUCLEOTIDE SEQUENCE [LARGE SCALE GENOMIC DNA]</scope>
    <source>
        <strain evidence="2 3">DSM 26910</strain>
    </source>
</reference>
<organism evidence="2 3">
    <name type="scientific">Mariniphaga anaerophila</name>
    <dbReference type="NCBI Taxonomy" id="1484053"/>
    <lineage>
        <taxon>Bacteria</taxon>
        <taxon>Pseudomonadati</taxon>
        <taxon>Bacteroidota</taxon>
        <taxon>Bacteroidia</taxon>
        <taxon>Marinilabiliales</taxon>
        <taxon>Prolixibacteraceae</taxon>
        <taxon>Mariniphaga</taxon>
    </lineage>
</organism>
<evidence type="ECO:0000256" key="1">
    <source>
        <dbReference type="SAM" id="MobiDB-lite"/>
    </source>
</evidence>
<dbReference type="STRING" id="1484053.SAMN05444274_103509"/>
<dbReference type="Proteomes" id="UP000184164">
    <property type="component" value="Unassembled WGS sequence"/>
</dbReference>
<dbReference type="RefSeq" id="WP_073000753.1">
    <property type="nucleotide sequence ID" value="NZ_FQUM01000003.1"/>
</dbReference>
<keyword evidence="3" id="KW-1185">Reference proteome</keyword>
<sequence length="453" mass="48614">MIEIHIPKKGPPATRNGPYARGMPTLGKRCLPATGADAFLHPGSRTILRIRDGTKLHIRDGTDPPDRARHGPARPTKRAPSEYGNAMPIRGRTPPGRMFLLPRETILAASRPWGNNPAWDKDLSACATSDNVGTNNKSSHVSAGLNAVRSGDADRLGECYALFDNIKMKQQEISAYPICLNGDRFDLNSGLDLSACASSDNVGRSRKTSNVSASINAVRSGDADRLGECYALFDDIKMKQQEISAYPICLNGDRFDLNSGLDLSACATSDNVGKNNKSSHVSAGLNAVRSDDADRLGECYALFDDIKMKQQEISAYPICLNGDRFDLNSGLDLSACATSDNVGTNNKSSRVLAGLNAVRSGDADRLGKCYALFDDIKMKQQEISVYPICLNGDSLGSGSGLDLSACATSDNVGRSRKTSNVSASINAVRSGDADRLGKAEVLCDELKEWKVMK</sequence>
<gene>
    <name evidence="2" type="ORF">SAMN05444274_103509</name>
</gene>
<proteinExistence type="predicted"/>
<protein>
    <submittedName>
        <fullName evidence="2">Uncharacterized protein</fullName>
    </submittedName>
</protein>
<dbReference type="EMBL" id="FQUM01000003">
    <property type="protein sequence ID" value="SHF10613.1"/>
    <property type="molecule type" value="Genomic_DNA"/>
</dbReference>
<feature type="compositionally biased region" description="Basic and acidic residues" evidence="1">
    <location>
        <begin position="55"/>
        <end position="69"/>
    </location>
</feature>